<feature type="compositionally biased region" description="Basic and acidic residues" evidence="1">
    <location>
        <begin position="1"/>
        <end position="11"/>
    </location>
</feature>
<feature type="non-terminal residue" evidence="2">
    <location>
        <position position="124"/>
    </location>
</feature>
<evidence type="ECO:0000256" key="1">
    <source>
        <dbReference type="SAM" id="MobiDB-lite"/>
    </source>
</evidence>
<dbReference type="AlphaFoldDB" id="A0AA36CCJ7"/>
<keyword evidence="3" id="KW-1185">Reference proteome</keyword>
<sequence>MSHAAHTDQKIDMANSDDPSPLVKCSGTELDSMDDFTPVKNMQEFCDVMMRGMLFLPCYDRARFLCDEVYCGEVPALVKARKIFKPAKMEEGMVITNWPEELYPFSWMLIKDPCVVQCRLKEWK</sequence>
<dbReference type="Proteomes" id="UP001177023">
    <property type="component" value="Unassembled WGS sequence"/>
</dbReference>
<protein>
    <submittedName>
        <fullName evidence="2">Uncharacterized protein</fullName>
    </submittedName>
</protein>
<evidence type="ECO:0000313" key="2">
    <source>
        <dbReference type="EMBL" id="CAJ0566509.1"/>
    </source>
</evidence>
<gene>
    <name evidence="2" type="ORF">MSPICULIGERA_LOCUS5108</name>
</gene>
<evidence type="ECO:0000313" key="3">
    <source>
        <dbReference type="Proteomes" id="UP001177023"/>
    </source>
</evidence>
<reference evidence="2" key="1">
    <citation type="submission" date="2023-06" db="EMBL/GenBank/DDBJ databases">
        <authorList>
            <person name="Delattre M."/>
        </authorList>
    </citation>
    <scope>NUCLEOTIDE SEQUENCE</scope>
    <source>
        <strain evidence="2">AF72</strain>
    </source>
</reference>
<comment type="caution">
    <text evidence="2">The sequence shown here is derived from an EMBL/GenBank/DDBJ whole genome shotgun (WGS) entry which is preliminary data.</text>
</comment>
<feature type="region of interest" description="Disordered" evidence="1">
    <location>
        <begin position="1"/>
        <end position="26"/>
    </location>
</feature>
<organism evidence="2 3">
    <name type="scientific">Mesorhabditis spiculigera</name>
    <dbReference type="NCBI Taxonomy" id="96644"/>
    <lineage>
        <taxon>Eukaryota</taxon>
        <taxon>Metazoa</taxon>
        <taxon>Ecdysozoa</taxon>
        <taxon>Nematoda</taxon>
        <taxon>Chromadorea</taxon>
        <taxon>Rhabditida</taxon>
        <taxon>Rhabditina</taxon>
        <taxon>Rhabditomorpha</taxon>
        <taxon>Rhabditoidea</taxon>
        <taxon>Rhabditidae</taxon>
        <taxon>Mesorhabditinae</taxon>
        <taxon>Mesorhabditis</taxon>
    </lineage>
</organism>
<name>A0AA36CCJ7_9BILA</name>
<proteinExistence type="predicted"/>
<dbReference type="EMBL" id="CATQJA010001262">
    <property type="protein sequence ID" value="CAJ0566509.1"/>
    <property type="molecule type" value="Genomic_DNA"/>
</dbReference>
<accession>A0AA36CCJ7</accession>